<dbReference type="EMBL" id="NHTK01001125">
    <property type="protein sequence ID" value="PPR02938.1"/>
    <property type="molecule type" value="Genomic_DNA"/>
</dbReference>
<keyword evidence="4" id="KW-1015">Disulfide bond</keyword>
<evidence type="ECO:0000256" key="4">
    <source>
        <dbReference type="ARBA" id="ARBA00023157"/>
    </source>
</evidence>
<evidence type="ECO:0000259" key="6">
    <source>
        <dbReference type="Pfam" id="PF05730"/>
    </source>
</evidence>
<keyword evidence="8" id="KW-1185">Reference proteome</keyword>
<dbReference type="InterPro" id="IPR008427">
    <property type="entry name" value="Extracellular_membr_CFEM_dom"/>
</dbReference>
<evidence type="ECO:0000256" key="1">
    <source>
        <dbReference type="ARBA" id="ARBA00004613"/>
    </source>
</evidence>
<feature type="domain" description="CFEM" evidence="6">
    <location>
        <begin position="34"/>
        <end position="93"/>
    </location>
</feature>
<evidence type="ECO:0000256" key="5">
    <source>
        <dbReference type="SAM" id="SignalP"/>
    </source>
</evidence>
<name>A0A409YIX4_9AGAR</name>
<reference evidence="7 8" key="1">
    <citation type="journal article" date="2018" name="Evol. Lett.">
        <title>Horizontal gene cluster transfer increased hallucinogenic mushroom diversity.</title>
        <authorList>
            <person name="Reynolds H.T."/>
            <person name="Vijayakumar V."/>
            <person name="Gluck-Thaler E."/>
            <person name="Korotkin H.B."/>
            <person name="Matheny P.B."/>
            <person name="Slot J.C."/>
        </authorList>
    </citation>
    <scope>NUCLEOTIDE SEQUENCE [LARGE SCALE GENOMIC DNA]</scope>
    <source>
        <strain evidence="7 8">2629</strain>
    </source>
</reference>
<dbReference type="InParanoid" id="A0A409YIX4"/>
<organism evidence="7 8">
    <name type="scientific">Panaeolus cyanescens</name>
    <dbReference type="NCBI Taxonomy" id="181874"/>
    <lineage>
        <taxon>Eukaryota</taxon>
        <taxon>Fungi</taxon>
        <taxon>Dikarya</taxon>
        <taxon>Basidiomycota</taxon>
        <taxon>Agaricomycotina</taxon>
        <taxon>Agaricomycetes</taxon>
        <taxon>Agaricomycetidae</taxon>
        <taxon>Agaricales</taxon>
        <taxon>Agaricineae</taxon>
        <taxon>Galeropsidaceae</taxon>
        <taxon>Panaeolus</taxon>
    </lineage>
</organism>
<sequence length="120" mass="13172">MKLNITHIVSTACLFIASTNALALEERSQREWWSEMPECGLKCLFKAAERLNCDVGDVKCLCELGTLRRFQLVFEECLSSSASCLTRSDYTKALKVIYSVPCVVATIGPVPTATIGPVPL</sequence>
<dbReference type="Pfam" id="PF05730">
    <property type="entry name" value="CFEM"/>
    <property type="match status" value="1"/>
</dbReference>
<evidence type="ECO:0000313" key="8">
    <source>
        <dbReference type="Proteomes" id="UP000284842"/>
    </source>
</evidence>
<keyword evidence="2" id="KW-0964">Secreted</keyword>
<evidence type="ECO:0000256" key="3">
    <source>
        <dbReference type="ARBA" id="ARBA00022729"/>
    </source>
</evidence>
<gene>
    <name evidence="7" type="ORF">CVT24_012168</name>
</gene>
<comment type="caution">
    <text evidence="7">The sequence shown here is derived from an EMBL/GenBank/DDBJ whole genome shotgun (WGS) entry which is preliminary data.</text>
</comment>
<dbReference type="AlphaFoldDB" id="A0A409YIX4"/>
<evidence type="ECO:0000313" key="7">
    <source>
        <dbReference type="EMBL" id="PPR02938.1"/>
    </source>
</evidence>
<feature type="signal peptide" evidence="5">
    <location>
        <begin position="1"/>
        <end position="21"/>
    </location>
</feature>
<evidence type="ECO:0000256" key="2">
    <source>
        <dbReference type="ARBA" id="ARBA00022525"/>
    </source>
</evidence>
<keyword evidence="3 5" id="KW-0732">Signal</keyword>
<proteinExistence type="predicted"/>
<dbReference type="OrthoDB" id="3045591at2759"/>
<dbReference type="GO" id="GO:0005576">
    <property type="term" value="C:extracellular region"/>
    <property type="evidence" value="ECO:0007669"/>
    <property type="project" value="UniProtKB-SubCell"/>
</dbReference>
<comment type="subcellular location">
    <subcellularLocation>
        <location evidence="1">Secreted</location>
    </subcellularLocation>
</comment>
<dbReference type="Proteomes" id="UP000284842">
    <property type="component" value="Unassembled WGS sequence"/>
</dbReference>
<feature type="chain" id="PRO_5019088282" description="CFEM domain-containing protein" evidence="5">
    <location>
        <begin position="22"/>
        <end position="120"/>
    </location>
</feature>
<protein>
    <recommendedName>
        <fullName evidence="6">CFEM domain-containing protein</fullName>
    </recommendedName>
</protein>
<accession>A0A409YIX4</accession>